<proteinExistence type="predicted"/>
<dbReference type="Proteomes" id="UP000670475">
    <property type="component" value="Unassembled WGS sequence"/>
</dbReference>
<gene>
    <name evidence="1" type="ORF">JFN87_08085</name>
</gene>
<keyword evidence="2" id="KW-1185">Reference proteome</keyword>
<name>A0A940MF13_9ACTN</name>
<evidence type="ECO:0000313" key="1">
    <source>
        <dbReference type="EMBL" id="MBP0457458.1"/>
    </source>
</evidence>
<dbReference type="EMBL" id="JAGIQL010000022">
    <property type="protein sequence ID" value="MBP0457458.1"/>
    <property type="molecule type" value="Genomic_DNA"/>
</dbReference>
<comment type="caution">
    <text evidence="1">The sequence shown here is derived from an EMBL/GenBank/DDBJ whole genome shotgun (WGS) entry which is preliminary data.</text>
</comment>
<protein>
    <submittedName>
        <fullName evidence="1">Uncharacterized protein</fullName>
    </submittedName>
</protein>
<sequence>MEITRTPSLMTRALLDIDHAACRLHDGAPDEAADIATGAFDALPGSYRHGLTRTRALSVYRSLPSATPGRAALADALRAA</sequence>
<accession>A0A940MF13</accession>
<organism evidence="1 2">
    <name type="scientific">Streptomyces montanisoli</name>
    <dbReference type="NCBI Taxonomy" id="2798581"/>
    <lineage>
        <taxon>Bacteria</taxon>
        <taxon>Bacillati</taxon>
        <taxon>Actinomycetota</taxon>
        <taxon>Actinomycetes</taxon>
        <taxon>Kitasatosporales</taxon>
        <taxon>Streptomycetaceae</taxon>
        <taxon>Streptomyces</taxon>
    </lineage>
</organism>
<evidence type="ECO:0000313" key="2">
    <source>
        <dbReference type="Proteomes" id="UP000670475"/>
    </source>
</evidence>
<dbReference type="AlphaFoldDB" id="A0A940MF13"/>
<reference evidence="1" key="1">
    <citation type="submission" date="2021-03" db="EMBL/GenBank/DDBJ databases">
        <title>Whole genome sequence of Streptomyces bomunensis MMS17-BM035.</title>
        <authorList>
            <person name="Lee J.H."/>
        </authorList>
    </citation>
    <scope>NUCLEOTIDE SEQUENCE</scope>
    <source>
        <strain evidence="1">MMS17-BM035</strain>
    </source>
</reference>